<dbReference type="Proteomes" id="UP000783037">
    <property type="component" value="Unassembled WGS sequence"/>
</dbReference>
<comment type="caution">
    <text evidence="2">The sequence shown here is derived from an EMBL/GenBank/DDBJ whole genome shotgun (WGS) entry which is preliminary data.</text>
</comment>
<proteinExistence type="predicted"/>
<dbReference type="Gene3D" id="2.60.40.10">
    <property type="entry name" value="Immunoglobulins"/>
    <property type="match status" value="1"/>
</dbReference>
<accession>A0A8T3VDM2</accession>
<protein>
    <recommendedName>
        <fullName evidence="1">DUF4015 domain-containing protein</fullName>
    </recommendedName>
</protein>
<dbReference type="RefSeq" id="WP_303738550.1">
    <property type="nucleotide sequence ID" value="NZ_SUTK01000009.1"/>
</dbReference>
<sequence>MRNKAIFCFIILLTLFLSVSVISASENNTCDNLNSVDGDAIEVPSADADLDELSLSDGNLNEVSSADEDFDKVLSSDANLNEVSSADDAVIASDDAKSSTVISAKDKTSYVDYKDKFTVQLTSGGKALANKPVTITLNNVKYNKVTDSNGQATINFKLKTGKYKVKYSFAGDDEFTASSGASKINVKSNLKTSIKLIDRSKKVHCEGVKSVFRIKLKDVHGKPVSGKKVKIKIKSKVYKAKTNKKGVAKFYVNLKKGSNKVQYYFLKNGKYLKSAGKRYIDVKYKLDPGDGYWVNQWDMKNVNLKKLSNLGTKHIFLLHTAFELHGKTAVLNWIKEAHKYGIKVHMWICAFYNGGYVLPCKGDGGINYNQINKVIKKSKYYAGLKEIDGIHYDYTRFPGNAYKYKNGVKAVNYFIEQASKAVREVRPGIIVTAAIMPEPNDMKYYYGQDVATMSRHVDALVPMVYKGNYEAGVNWIKKTTHAFVEKSKGAQVWAGLQSYRSDSDISKLSYGELFKDAQYAKSGGATGIIMFRWGLSALLDFNKL</sequence>
<dbReference type="Pfam" id="PF13200">
    <property type="entry name" value="DUF4015"/>
    <property type="match status" value="1"/>
</dbReference>
<organism evidence="2 3">
    <name type="scientific">Methanobrevibacter thaueri</name>
    <dbReference type="NCBI Taxonomy" id="190975"/>
    <lineage>
        <taxon>Archaea</taxon>
        <taxon>Methanobacteriati</taxon>
        <taxon>Methanobacteriota</taxon>
        <taxon>Methanomada group</taxon>
        <taxon>Methanobacteria</taxon>
        <taxon>Methanobacteriales</taxon>
        <taxon>Methanobacteriaceae</taxon>
        <taxon>Methanobrevibacter</taxon>
    </lineage>
</organism>
<feature type="domain" description="DUF4015" evidence="1">
    <location>
        <begin position="387"/>
        <end position="479"/>
    </location>
</feature>
<evidence type="ECO:0000259" key="1">
    <source>
        <dbReference type="Pfam" id="PF13200"/>
    </source>
</evidence>
<gene>
    <name evidence="2" type="ORF">E7Z79_03230</name>
</gene>
<dbReference type="InterPro" id="IPR013783">
    <property type="entry name" value="Ig-like_fold"/>
</dbReference>
<dbReference type="EMBL" id="SUTK01000009">
    <property type="protein sequence ID" value="MBE6501435.1"/>
    <property type="molecule type" value="Genomic_DNA"/>
</dbReference>
<evidence type="ECO:0000313" key="2">
    <source>
        <dbReference type="EMBL" id="MBE6501435.1"/>
    </source>
</evidence>
<dbReference type="InterPro" id="IPR017853">
    <property type="entry name" value="GH"/>
</dbReference>
<dbReference type="Gene3D" id="3.20.20.80">
    <property type="entry name" value="Glycosidases"/>
    <property type="match status" value="1"/>
</dbReference>
<dbReference type="SUPFAM" id="SSF51445">
    <property type="entry name" value="(Trans)glycosidases"/>
    <property type="match status" value="1"/>
</dbReference>
<evidence type="ECO:0000313" key="3">
    <source>
        <dbReference type="Proteomes" id="UP000783037"/>
    </source>
</evidence>
<dbReference type="AlphaFoldDB" id="A0A8T3VDM2"/>
<name>A0A8T3VDM2_9EURY</name>
<dbReference type="InterPro" id="IPR025275">
    <property type="entry name" value="DUF4015"/>
</dbReference>
<reference evidence="2" key="1">
    <citation type="submission" date="2019-04" db="EMBL/GenBank/DDBJ databases">
        <title>Evolution of Biomass-Degrading Anaerobic Consortia Revealed by Metagenomics.</title>
        <authorList>
            <person name="Peng X."/>
        </authorList>
    </citation>
    <scope>NUCLEOTIDE SEQUENCE</scope>
    <source>
        <strain evidence="2">SIG18</strain>
    </source>
</reference>